<name>A0A6J4LVZ0_9SPHI</name>
<accession>A0A6J4LVZ0</accession>
<gene>
    <name evidence="1" type="ORF">AVDCRST_MAG56-8024</name>
</gene>
<reference evidence="1" key="1">
    <citation type="submission" date="2020-02" db="EMBL/GenBank/DDBJ databases">
        <authorList>
            <person name="Meier V. D."/>
        </authorList>
    </citation>
    <scope>NUCLEOTIDE SEQUENCE</scope>
    <source>
        <strain evidence="1">AVDCRST_MAG56</strain>
    </source>
</reference>
<dbReference type="AlphaFoldDB" id="A0A6J4LVZ0"/>
<evidence type="ECO:0000313" key="1">
    <source>
        <dbReference type="EMBL" id="CAA9343402.1"/>
    </source>
</evidence>
<feature type="non-terminal residue" evidence="1">
    <location>
        <position position="43"/>
    </location>
</feature>
<organism evidence="1">
    <name type="scientific">uncultured Cytophagales bacterium</name>
    <dbReference type="NCBI Taxonomy" id="158755"/>
    <lineage>
        <taxon>Bacteria</taxon>
        <taxon>Pseudomonadati</taxon>
        <taxon>Bacteroidota</taxon>
        <taxon>Sphingobacteriia</taxon>
        <taxon>Sphingobacteriales</taxon>
        <taxon>environmental samples</taxon>
    </lineage>
</organism>
<sequence length="43" mass="4189">VPAPGRHPPFGGNSTSTWVAGANTRDGTAAVGVCTGGFLGHPL</sequence>
<feature type="non-terminal residue" evidence="1">
    <location>
        <position position="1"/>
    </location>
</feature>
<protein>
    <submittedName>
        <fullName evidence="1">Uncharacterized protein</fullName>
    </submittedName>
</protein>
<dbReference type="EMBL" id="CADCTQ010000672">
    <property type="protein sequence ID" value="CAA9343402.1"/>
    <property type="molecule type" value="Genomic_DNA"/>
</dbReference>
<proteinExistence type="predicted"/>